<evidence type="ECO:0000259" key="12">
    <source>
        <dbReference type="Pfam" id="PF07565"/>
    </source>
</evidence>
<organism evidence="13 14">
    <name type="scientific">Daphnia galeata</name>
    <dbReference type="NCBI Taxonomy" id="27404"/>
    <lineage>
        <taxon>Eukaryota</taxon>
        <taxon>Metazoa</taxon>
        <taxon>Ecdysozoa</taxon>
        <taxon>Arthropoda</taxon>
        <taxon>Crustacea</taxon>
        <taxon>Branchiopoda</taxon>
        <taxon>Diplostraca</taxon>
        <taxon>Cladocera</taxon>
        <taxon>Anomopoda</taxon>
        <taxon>Daphniidae</taxon>
        <taxon>Daphnia</taxon>
    </lineage>
</organism>
<keyword evidence="7 9" id="KW-0406">Ion transport</keyword>
<evidence type="ECO:0000256" key="2">
    <source>
        <dbReference type="ARBA" id="ARBA00010993"/>
    </source>
</evidence>
<gene>
    <name evidence="13" type="ORF">DGAL_LOCUS289</name>
</gene>
<dbReference type="InterPro" id="IPR011531">
    <property type="entry name" value="HCO3_transpt-like_TM_dom"/>
</dbReference>
<feature type="transmembrane region" description="Helical" evidence="9">
    <location>
        <begin position="656"/>
        <end position="675"/>
    </location>
</feature>
<dbReference type="InterPro" id="IPR003020">
    <property type="entry name" value="HCO3_transpt_euk"/>
</dbReference>
<protein>
    <recommendedName>
        <fullName evidence="9">Anion exchange protein</fullName>
    </recommendedName>
</protein>
<evidence type="ECO:0000256" key="10">
    <source>
        <dbReference type="SAM" id="MobiDB-lite"/>
    </source>
</evidence>
<keyword evidence="4" id="KW-1003">Cell membrane</keyword>
<evidence type="ECO:0000256" key="6">
    <source>
        <dbReference type="ARBA" id="ARBA00022989"/>
    </source>
</evidence>
<feature type="region of interest" description="Disordered" evidence="10">
    <location>
        <begin position="269"/>
        <end position="333"/>
    </location>
</feature>
<feature type="transmembrane region" description="Helical" evidence="9">
    <location>
        <begin position="740"/>
        <end position="758"/>
    </location>
</feature>
<evidence type="ECO:0000259" key="11">
    <source>
        <dbReference type="Pfam" id="PF00955"/>
    </source>
</evidence>
<comment type="caution">
    <text evidence="13">The sequence shown here is derived from an EMBL/GenBank/DDBJ whole genome shotgun (WGS) entry which is preliminary data.</text>
</comment>
<proteinExistence type="inferred from homology"/>
<name>A0A8J2RL67_9CRUS</name>
<keyword evidence="6 9" id="KW-1133">Transmembrane helix</keyword>
<feature type="transmembrane region" description="Helical" evidence="9">
    <location>
        <begin position="997"/>
        <end position="1014"/>
    </location>
</feature>
<accession>A0A8J2RL67</accession>
<dbReference type="Gene3D" id="1.10.287.570">
    <property type="entry name" value="Helical hairpin bin"/>
    <property type="match status" value="1"/>
</dbReference>
<dbReference type="FunFam" id="1.10.287.570:FF:000001">
    <property type="entry name" value="Anion exchange protein"/>
    <property type="match status" value="1"/>
</dbReference>
<feature type="compositionally biased region" description="Low complexity" evidence="10">
    <location>
        <begin position="312"/>
        <end position="327"/>
    </location>
</feature>
<dbReference type="SUPFAM" id="SSF55804">
    <property type="entry name" value="Phoshotransferase/anion transport protein"/>
    <property type="match status" value="1"/>
</dbReference>
<dbReference type="GO" id="GO:0051453">
    <property type="term" value="P:regulation of intracellular pH"/>
    <property type="evidence" value="ECO:0007669"/>
    <property type="project" value="TreeGrafter"/>
</dbReference>
<feature type="transmembrane region" description="Helical" evidence="9">
    <location>
        <begin position="623"/>
        <end position="649"/>
    </location>
</feature>
<dbReference type="InterPro" id="IPR016152">
    <property type="entry name" value="PTrfase/Anion_transptr"/>
</dbReference>
<keyword evidence="5 9" id="KW-0812">Transmembrane</keyword>
<reference evidence="13" key="1">
    <citation type="submission" date="2021-11" db="EMBL/GenBank/DDBJ databases">
        <authorList>
            <person name="Schell T."/>
        </authorList>
    </citation>
    <scope>NUCLEOTIDE SEQUENCE</scope>
    <source>
        <strain evidence="13">M5</strain>
    </source>
</reference>
<dbReference type="Pfam" id="PF07565">
    <property type="entry name" value="Band_3_cyto"/>
    <property type="match status" value="1"/>
</dbReference>
<evidence type="ECO:0000256" key="3">
    <source>
        <dbReference type="ARBA" id="ARBA00022448"/>
    </source>
</evidence>
<feature type="transmembrane region" description="Helical" evidence="9">
    <location>
        <begin position="538"/>
        <end position="560"/>
    </location>
</feature>
<dbReference type="PANTHER" id="PTHR11453:SF36">
    <property type="entry name" value="ANION EXCHANGE PROTEIN"/>
    <property type="match status" value="1"/>
</dbReference>
<feature type="transmembrane region" description="Helical" evidence="9">
    <location>
        <begin position="825"/>
        <end position="844"/>
    </location>
</feature>
<keyword evidence="3 9" id="KW-0813">Transport</keyword>
<feature type="domain" description="Band 3 cytoplasmic" evidence="12">
    <location>
        <begin position="112"/>
        <end position="463"/>
    </location>
</feature>
<dbReference type="GO" id="GO:0005886">
    <property type="term" value="C:plasma membrane"/>
    <property type="evidence" value="ECO:0007669"/>
    <property type="project" value="UniProtKB-SubCell"/>
</dbReference>
<dbReference type="AlphaFoldDB" id="A0A8J2RL67"/>
<dbReference type="PRINTS" id="PR01231">
    <property type="entry name" value="HCO3TRNSPORT"/>
</dbReference>
<evidence type="ECO:0000256" key="1">
    <source>
        <dbReference type="ARBA" id="ARBA00004651"/>
    </source>
</evidence>
<dbReference type="EMBL" id="CAKKLH010000001">
    <property type="protein sequence ID" value="CAH0098242.1"/>
    <property type="molecule type" value="Genomic_DNA"/>
</dbReference>
<evidence type="ECO:0000256" key="7">
    <source>
        <dbReference type="ARBA" id="ARBA00023065"/>
    </source>
</evidence>
<dbReference type="InterPro" id="IPR013769">
    <property type="entry name" value="Band3_cytoplasmic_dom"/>
</dbReference>
<evidence type="ECO:0000313" key="14">
    <source>
        <dbReference type="Proteomes" id="UP000789390"/>
    </source>
</evidence>
<feature type="transmembrane region" description="Helical" evidence="9">
    <location>
        <begin position="865"/>
        <end position="889"/>
    </location>
</feature>
<feature type="region of interest" description="Disordered" evidence="10">
    <location>
        <begin position="1"/>
        <end position="31"/>
    </location>
</feature>
<dbReference type="NCBIfam" id="TIGR00834">
    <property type="entry name" value="ae"/>
    <property type="match status" value="1"/>
</dbReference>
<evidence type="ECO:0000256" key="5">
    <source>
        <dbReference type="ARBA" id="ARBA00022692"/>
    </source>
</evidence>
<dbReference type="GO" id="GO:0008510">
    <property type="term" value="F:sodium:bicarbonate symporter activity"/>
    <property type="evidence" value="ECO:0007669"/>
    <property type="project" value="TreeGrafter"/>
</dbReference>
<evidence type="ECO:0000313" key="13">
    <source>
        <dbReference type="EMBL" id="CAH0098242.1"/>
    </source>
</evidence>
<feature type="transmembrane region" description="Helical" evidence="9">
    <location>
        <begin position="778"/>
        <end position="796"/>
    </location>
</feature>
<evidence type="ECO:0000256" key="4">
    <source>
        <dbReference type="ARBA" id="ARBA00022475"/>
    </source>
</evidence>
<feature type="transmembrane region" description="Helical" evidence="9">
    <location>
        <begin position="1020"/>
        <end position="1038"/>
    </location>
</feature>
<dbReference type="PANTHER" id="PTHR11453">
    <property type="entry name" value="ANION EXCHANGE PROTEIN"/>
    <property type="match status" value="1"/>
</dbReference>
<dbReference type="OrthoDB" id="1735926at2759"/>
<dbReference type="Gene3D" id="3.40.930.10">
    <property type="entry name" value="Mannitol-specific EII, Chain A"/>
    <property type="match status" value="1"/>
</dbReference>
<dbReference type="Pfam" id="PF00955">
    <property type="entry name" value="HCO3_cotransp"/>
    <property type="match status" value="1"/>
</dbReference>
<feature type="transmembrane region" description="Helical" evidence="9">
    <location>
        <begin position="567"/>
        <end position="586"/>
    </location>
</feature>
<feature type="transmembrane region" description="Helical" evidence="9">
    <location>
        <begin position="927"/>
        <end position="958"/>
    </location>
</feature>
<sequence length="1164" mass="130071">MDDSSPLPVPRTGPGDAPKDPGIASNCHQSYTEKDFEGHRAHTMYVGVHVPSNGNKRRSHHRRHRHHHRHQHQPGIAEEASPADNSAIPPSQRVHFILGEEADGDDGTHESHPLFSEMEELCFNHDAGEAEWNETARWVKFEEDVEEGGSRWSKPHVATLSLHSLFELRSLLLNGPVLLDADAQTLVQITDLAIDMMANSGHLPFNSKERVREALLRRHRHLYEKNKENSAAKLPIIRSLADIGRNYSQSRNPLPYPHHHHHPIAAKRSLTKSRDDIAEEDPEQDQLTSNTAAAVKKQLQSPESCLNVPSGTASHAAMATSPSSASMLRNTSEKDMGNGNGDVHKGNTSFLKKIPAGAEASNVLVGEVDCLEKPVSAFIRLVQPVVLGDLTEVPVPTRFIFILLGPVGGQASYHEVGRAMATLMSDEVFHEVAYRAKNRDHLLAGVDEFLDAVTVLPPGEWDPQIRIEPPAAIPSQNTRKFPEKNKEEVNEEEEENKVRETAGLYRTGRLFGGLINDVKRKLPWYWSDYKDAMSIQCLAAFTFLYFACLTPLITFGGLLGDATENRLGTMESLCSGFLCGIVYGIFSGQPLTILGSTGPVLVFENILYDFCKRNELDYLGLRFWIGMWIALILLVLVAIDASAIVCYITRFTEENFALLIATIFIYKAIEKVISIGQKYPMNPPIISDCRCLPSNFTVDTRDDISSSWSGISWQECQSVYNGTLDGADCHLVNKPWYPNVFLMSIILCVTTYFLCVTLKNMKRTNFFPNSVRQVISDFGVFITICSMSLMDALANVRTPKLIVPDEFKPTWEGREWIVSPFNNPWWTIPAAIAPAMLATILIFMDQQITAVIVNRRENKLKKGCGYHLDLFVLAILIIIKSILGLPWFVAATVLSINHVNALKLQTECAAPGEKPQFLGVKEQRMTLIMISVMIGLSVFMTPILTYIPMPVLFGVFLYMGTSPLADMQFYDRLLLLFMPTKYQPDHIYLRKVTLRRVHLFTFIQLLCFILLWAVKEINAISIAFPLMLVVMIGVRKSLDFIFTKYELKVLDDLMPESNTKHKEEDEDEEAGGASVAAVSQMQMTDYTSHSGKNIQIQLPNGNIMNIPVDSSTAGGTGAAKAMNISEEVNRSGVWKTVNIGNVLPASTCIQESKPTCRNNRRREK</sequence>
<feature type="compositionally biased region" description="Basic residues" evidence="10">
    <location>
        <begin position="55"/>
        <end position="72"/>
    </location>
</feature>
<comment type="similarity">
    <text evidence="2 9">Belongs to the anion exchanger (TC 2.A.31) family.</text>
</comment>
<feature type="region of interest" description="Disordered" evidence="10">
    <location>
        <begin position="49"/>
        <end position="88"/>
    </location>
</feature>
<feature type="compositionally biased region" description="Polar residues" evidence="10">
    <location>
        <begin position="285"/>
        <end position="311"/>
    </location>
</feature>
<keyword evidence="14" id="KW-1185">Reference proteome</keyword>
<comment type="subcellular location">
    <subcellularLocation>
        <location evidence="1">Cell membrane</location>
        <topology evidence="1">Multi-pass membrane protein</topology>
    </subcellularLocation>
    <subcellularLocation>
        <location evidence="9">Membrane</location>
        <topology evidence="9">Multi-pass membrane protein</topology>
    </subcellularLocation>
</comment>
<evidence type="ECO:0000256" key="9">
    <source>
        <dbReference type="RuleBase" id="RU362035"/>
    </source>
</evidence>
<keyword evidence="8 9" id="KW-0472">Membrane</keyword>
<feature type="region of interest" description="Disordered" evidence="10">
    <location>
        <begin position="472"/>
        <end position="495"/>
    </location>
</feature>
<dbReference type="GO" id="GO:0005452">
    <property type="term" value="F:solute:inorganic anion antiporter activity"/>
    <property type="evidence" value="ECO:0007669"/>
    <property type="project" value="InterPro"/>
</dbReference>
<dbReference type="GO" id="GO:0008509">
    <property type="term" value="F:monoatomic anion transmembrane transporter activity"/>
    <property type="evidence" value="ECO:0007669"/>
    <property type="project" value="InterPro"/>
</dbReference>
<evidence type="ECO:0000256" key="8">
    <source>
        <dbReference type="ARBA" id="ARBA00023136"/>
    </source>
</evidence>
<feature type="domain" description="Bicarbonate transporter-like transmembrane" evidence="11">
    <location>
        <begin position="509"/>
        <end position="1055"/>
    </location>
</feature>
<dbReference type="Proteomes" id="UP000789390">
    <property type="component" value="Unassembled WGS sequence"/>
</dbReference>